<dbReference type="EMBL" id="LTAI01000012">
    <property type="protein sequence ID" value="ORE00524.1"/>
    <property type="molecule type" value="Genomic_DNA"/>
</dbReference>
<gene>
    <name evidence="1" type="ORF">A0H76_1037</name>
    <name evidence="2" type="ORF">A0H76_236</name>
</gene>
<dbReference type="VEuPathDB" id="MicrosporidiaDB:HERIO_1505"/>
<comment type="caution">
    <text evidence="2">The sequence shown here is derived from an EMBL/GenBank/DDBJ whole genome shotgun (WGS) entry which is preliminary data.</text>
</comment>
<reference evidence="2 3" key="1">
    <citation type="journal article" date="2017" name="Environ. Microbiol.">
        <title>Decay of the glycolytic pathway and adaptation to intranuclear parasitism within Enterocytozoonidae microsporidia.</title>
        <authorList>
            <person name="Wiredu Boakye D."/>
            <person name="Jaroenlak P."/>
            <person name="Prachumwat A."/>
            <person name="Williams T.A."/>
            <person name="Bateman K.S."/>
            <person name="Itsathitphaisarn O."/>
            <person name="Sritunyalucksana K."/>
            <person name="Paszkiewicz K.H."/>
            <person name="Moore K.A."/>
            <person name="Stentiford G.D."/>
            <person name="Williams B.A."/>
        </authorList>
    </citation>
    <scope>NUCLEOTIDE SEQUENCE [LARGE SCALE GENOMIC DNA]</scope>
    <source>
        <strain evidence="2">Canceri</strain>
        <strain evidence="3">canceri</strain>
    </source>
</reference>
<dbReference type="VEuPathDB" id="MicrosporidiaDB:A0H76_236"/>
<evidence type="ECO:0000313" key="1">
    <source>
        <dbReference type="EMBL" id="ORD95264.1"/>
    </source>
</evidence>
<organism evidence="2 3">
    <name type="scientific">Hepatospora eriocheir</name>
    <dbReference type="NCBI Taxonomy" id="1081669"/>
    <lineage>
        <taxon>Eukaryota</taxon>
        <taxon>Fungi</taxon>
        <taxon>Fungi incertae sedis</taxon>
        <taxon>Microsporidia</taxon>
        <taxon>Hepatosporidae</taxon>
        <taxon>Hepatospora</taxon>
    </lineage>
</organism>
<dbReference type="VEuPathDB" id="MicrosporidiaDB:A0H76_1037"/>
<protein>
    <submittedName>
        <fullName evidence="2">Uncharacterized protein</fullName>
    </submittedName>
</protein>
<sequence length="96" mass="11173">MFITSTRTSDFLLAIVVVNDEADMNEDFVLTEIKTRGLIEANSGSINKYEIPSFCYVINTPFNELDDGNLVTPTLKKRRTKLYQYFKDEIERRLNK</sequence>
<accession>A0A1X0QLD6</accession>
<dbReference type="EMBL" id="LTAI01001571">
    <property type="protein sequence ID" value="ORD95264.1"/>
    <property type="molecule type" value="Genomic_DNA"/>
</dbReference>
<evidence type="ECO:0000313" key="2">
    <source>
        <dbReference type="EMBL" id="ORE00524.1"/>
    </source>
</evidence>
<dbReference type="Proteomes" id="UP000192501">
    <property type="component" value="Unassembled WGS sequence"/>
</dbReference>
<proteinExistence type="predicted"/>
<evidence type="ECO:0000313" key="3">
    <source>
        <dbReference type="Proteomes" id="UP000192501"/>
    </source>
</evidence>
<dbReference type="SUPFAM" id="SSF56801">
    <property type="entry name" value="Acetyl-CoA synthetase-like"/>
    <property type="match status" value="1"/>
</dbReference>
<dbReference type="AlphaFoldDB" id="A0A1X0QLD6"/>
<name>A0A1X0QLD6_9MICR</name>